<reference evidence="3" key="2">
    <citation type="submission" date="2021-04" db="EMBL/GenBank/DDBJ databases">
        <title>Complete Genome and methylome analysis of Thiothrix fructosivorans ATCC 49748.</title>
        <authorList>
            <person name="Fomenkov A."/>
            <person name="Sun L."/>
            <person name="Vincze T."/>
            <person name="Grabovich M.Y."/>
            <person name="Roberts R.J."/>
        </authorList>
    </citation>
    <scope>NUCLEOTIDE SEQUENCE</scope>
    <source>
        <strain evidence="3">ATCC 49748</strain>
        <plasmid evidence="3">pTfr153</plasmid>
    </source>
</reference>
<dbReference type="EMBL" id="JAFMPM010000004">
    <property type="protein sequence ID" value="MBO0611465.1"/>
    <property type="molecule type" value="Genomic_DNA"/>
</dbReference>
<sequence length="151" mass="16245">MKPIDIANALQINRPETGEMVGVGLYRLLRLVALEDILGSGASAVSYYAGKKMGKELQLKKLDDFLALCEQLKIGQIKIPTMTAELIHVDVHECVTCAGLSPVGRMLCHFEGGLMAGAVESILGKHVQAHEVSCIGGFGHETCGFDLQIHD</sequence>
<feature type="domain" description="4-vinyl reductase 4VR" evidence="1">
    <location>
        <begin position="86"/>
        <end position="149"/>
    </location>
</feature>
<keyword evidence="4" id="KW-1185">Reference proteome</keyword>
<accession>A0A8B0SNT8</accession>
<evidence type="ECO:0000259" key="1">
    <source>
        <dbReference type="SMART" id="SM00989"/>
    </source>
</evidence>
<evidence type="ECO:0000313" key="4">
    <source>
        <dbReference type="Proteomes" id="UP000664466"/>
    </source>
</evidence>
<name>A0A8B0SNT8_9GAMM</name>
<evidence type="ECO:0000313" key="2">
    <source>
        <dbReference type="EMBL" id="MBO0611465.1"/>
    </source>
</evidence>
<dbReference type="RefSeq" id="WP_207249112.1">
    <property type="nucleotide sequence ID" value="NZ_CP072750.1"/>
</dbReference>
<geneLocation type="plasmid" evidence="3">
    <name>pTfr153</name>
</geneLocation>
<dbReference type="Pfam" id="PF02830">
    <property type="entry name" value="V4R"/>
    <property type="match status" value="1"/>
</dbReference>
<organism evidence="3">
    <name type="scientific">Thiothrix fructosivorans</name>
    <dbReference type="NCBI Taxonomy" id="111770"/>
    <lineage>
        <taxon>Bacteria</taxon>
        <taxon>Pseudomonadati</taxon>
        <taxon>Pseudomonadota</taxon>
        <taxon>Gammaproteobacteria</taxon>
        <taxon>Thiotrichales</taxon>
        <taxon>Thiotrichaceae</taxon>
        <taxon>Thiothrix</taxon>
    </lineage>
</organism>
<dbReference type="InterPro" id="IPR024096">
    <property type="entry name" value="NO_sig/Golgi_transp_ligand-bd"/>
</dbReference>
<dbReference type="PANTHER" id="PTHR35090:SF2">
    <property type="entry name" value="ARSR FAMILY TRANSCRIPTIONAL REGULATOR"/>
    <property type="match status" value="1"/>
</dbReference>
<dbReference type="SMART" id="SM00989">
    <property type="entry name" value="V4R"/>
    <property type="match status" value="1"/>
</dbReference>
<dbReference type="AlphaFoldDB" id="A0A8B0SNT8"/>
<dbReference type="EMBL" id="CP072750">
    <property type="protein sequence ID" value="QTX12976.1"/>
    <property type="molecule type" value="Genomic_DNA"/>
</dbReference>
<keyword evidence="3" id="KW-0614">Plasmid</keyword>
<reference evidence="2 4" key="1">
    <citation type="submission" date="2021-03" db="EMBL/GenBank/DDBJ databases">
        <title>Draft genome and methylome analysis of Thiotrix fructosivoruns ATCC 49748.</title>
        <authorList>
            <person name="Fomenkov A."/>
            <person name="Grabovich M.Y."/>
            <person name="Roberts R.J."/>
        </authorList>
    </citation>
    <scope>NUCLEOTIDE SEQUENCE [LARGE SCALE GENOMIC DNA]</scope>
    <source>
        <strain evidence="2 4">ATCC 49748</strain>
        <plasmid evidence="2">pTfr153</plasmid>
    </source>
</reference>
<dbReference type="SUPFAM" id="SSF111126">
    <property type="entry name" value="Ligand-binding domain in the NO signalling and Golgi transport"/>
    <property type="match status" value="1"/>
</dbReference>
<protein>
    <submittedName>
        <fullName evidence="3">DUF2507 domain-containing protein</fullName>
    </submittedName>
</protein>
<gene>
    <name evidence="2" type="ORF">J1836_00765</name>
    <name evidence="3" type="ORF">J1836_020655</name>
</gene>
<dbReference type="Proteomes" id="UP000664466">
    <property type="component" value="Unassembled WGS sequence"/>
</dbReference>
<dbReference type="Gene3D" id="3.30.1380.20">
    <property type="entry name" value="Trafficking protein particle complex subunit 3"/>
    <property type="match status" value="1"/>
</dbReference>
<dbReference type="PANTHER" id="PTHR35090">
    <property type="entry name" value="DNA-DIRECTED RNA POLYMERASE SUBUNIT I"/>
    <property type="match status" value="1"/>
</dbReference>
<evidence type="ECO:0000313" key="3">
    <source>
        <dbReference type="EMBL" id="QTX12976.1"/>
    </source>
</evidence>
<proteinExistence type="predicted"/>
<dbReference type="InterPro" id="IPR004096">
    <property type="entry name" value="V4R"/>
</dbReference>